<dbReference type="VEuPathDB" id="ToxoDB:TGBR9_360560"/>
<feature type="compositionally biased region" description="Basic and acidic residues" evidence="1">
    <location>
        <begin position="135"/>
        <end position="162"/>
    </location>
</feature>
<accession>A0A2T6IJQ3</accession>
<evidence type="ECO:0000256" key="2">
    <source>
        <dbReference type="SAM" id="SignalP"/>
    </source>
</evidence>
<comment type="caution">
    <text evidence="3">The sequence shown here is derived from an EMBL/GenBank/DDBJ whole genome shotgun (WGS) entry which is preliminary data.</text>
</comment>
<gene>
    <name evidence="3" type="ORF">TGBR9_360560</name>
</gene>
<dbReference type="Proteomes" id="UP000244488">
    <property type="component" value="Unassembled WGS sequence"/>
</dbReference>
<organism evidence="3 4">
    <name type="scientific">Toxoplasma gondii TgCATBr9</name>
    <dbReference type="NCBI Taxonomy" id="943120"/>
    <lineage>
        <taxon>Eukaryota</taxon>
        <taxon>Sar</taxon>
        <taxon>Alveolata</taxon>
        <taxon>Apicomplexa</taxon>
        <taxon>Conoidasida</taxon>
        <taxon>Coccidia</taxon>
        <taxon>Eucoccidiorida</taxon>
        <taxon>Eimeriorina</taxon>
        <taxon>Sarcocystidae</taxon>
        <taxon>Toxoplasma</taxon>
    </lineage>
</organism>
<evidence type="ECO:0000313" key="4">
    <source>
        <dbReference type="Proteomes" id="UP000244488"/>
    </source>
</evidence>
<reference evidence="3 4" key="1">
    <citation type="journal article" date="2016" name="Nat. Commun.">
        <title>Local admixture of amplified and diversified secreted pathogenesis determinants shapes mosaic Toxoplasma gondii genomes.</title>
        <authorList>
            <person name="Lorenzi H."/>
            <person name="Khan A."/>
            <person name="Behnke M.S."/>
            <person name="Namasivayam S."/>
            <person name="Swapna L.S."/>
            <person name="Hadjithomas M."/>
            <person name="Karamycheva S."/>
            <person name="Pinney D."/>
            <person name="Brunk B.P."/>
            <person name="Ajioka J.W."/>
            <person name="Ajzenberg D."/>
            <person name="Boothroyd J.C."/>
            <person name="Boyle J.P."/>
            <person name="Darde M.L."/>
            <person name="Diaz-Miranda M.A."/>
            <person name="Dubey J.P."/>
            <person name="Fritz H.M."/>
            <person name="Gennari S.M."/>
            <person name="Gregory B.D."/>
            <person name="Kim K."/>
            <person name="Saeij J.P."/>
            <person name="Su C."/>
            <person name="White M.W."/>
            <person name="Zhu X.Q."/>
            <person name="Howe D.K."/>
            <person name="Rosenthal B.M."/>
            <person name="Grigg M.E."/>
            <person name="Parkinson J."/>
            <person name="Liu L."/>
            <person name="Kissinger J.C."/>
            <person name="Roos D.S."/>
            <person name="Sibley L.D."/>
        </authorList>
    </citation>
    <scope>NUCLEOTIDE SEQUENCE [LARGE SCALE GENOMIC DNA]</scope>
    <source>
        <strain evidence="3 4">TgCATBr9</strain>
    </source>
</reference>
<feature type="region of interest" description="Disordered" evidence="1">
    <location>
        <begin position="135"/>
        <end position="203"/>
    </location>
</feature>
<protein>
    <recommendedName>
        <fullName evidence="5">Transmembrane protein</fullName>
    </recommendedName>
</protein>
<proteinExistence type="predicted"/>
<feature type="chain" id="PRO_5015499837" description="Transmembrane protein" evidence="2">
    <location>
        <begin position="18"/>
        <end position="203"/>
    </location>
</feature>
<evidence type="ECO:0000313" key="3">
    <source>
        <dbReference type="EMBL" id="PUA85577.1"/>
    </source>
</evidence>
<feature type="compositionally biased region" description="Basic residues" evidence="1">
    <location>
        <begin position="163"/>
        <end position="172"/>
    </location>
</feature>
<name>A0A2T6IJQ3_TOXGO</name>
<feature type="signal peptide" evidence="2">
    <location>
        <begin position="1"/>
        <end position="17"/>
    </location>
</feature>
<evidence type="ECO:0000256" key="1">
    <source>
        <dbReference type="SAM" id="MobiDB-lite"/>
    </source>
</evidence>
<keyword evidence="2" id="KW-0732">Signal</keyword>
<feature type="compositionally biased region" description="Basic and acidic residues" evidence="1">
    <location>
        <begin position="173"/>
        <end position="203"/>
    </location>
</feature>
<sequence length="203" mass="23148">MISLFSAFSDFLSLSLALVTQRTDFRFFFRTFFLLSLCPERLLQRCSVSSHASLEKIVSCAFALLPLELCTAPPPSLLLLCLSYALGFARFASAGAALAVRGARLPSEASSSTPSSLQRLPSTAWISRRTDLKKQEEKKVDRAGARTSWRETATRKARETQRRKQKKRRRRRREETETQKGWKEETDTRREKKKAETNGAEIR</sequence>
<dbReference type="AlphaFoldDB" id="A0A2T6IJQ3"/>
<dbReference type="EMBL" id="AFHV02002735">
    <property type="protein sequence ID" value="PUA85577.1"/>
    <property type="molecule type" value="Genomic_DNA"/>
</dbReference>
<evidence type="ECO:0008006" key="5">
    <source>
        <dbReference type="Google" id="ProtNLM"/>
    </source>
</evidence>